<dbReference type="SUPFAM" id="SSF48726">
    <property type="entry name" value="Immunoglobulin"/>
    <property type="match status" value="2"/>
</dbReference>
<evidence type="ECO:0000313" key="3">
    <source>
        <dbReference type="Proteomes" id="UP000186698"/>
    </source>
</evidence>
<evidence type="ECO:0000313" key="5">
    <source>
        <dbReference type="Xenbase" id="XB-GENE-6487530"/>
    </source>
</evidence>
<dbReference type="GeneID" id="108698548"/>
<dbReference type="Pfam" id="PF07654">
    <property type="entry name" value="C1-set"/>
    <property type="match status" value="1"/>
</dbReference>
<feature type="domain" description="Ig-like" evidence="2">
    <location>
        <begin position="149"/>
        <end position="272"/>
    </location>
</feature>
<dbReference type="OMA" id="YMPPTLE"/>
<evidence type="ECO:0000256" key="1">
    <source>
        <dbReference type="ARBA" id="ARBA00023319"/>
    </source>
</evidence>
<dbReference type="Proteomes" id="UP000186698">
    <property type="component" value="Chromosome 8L"/>
</dbReference>
<dbReference type="InterPro" id="IPR007110">
    <property type="entry name" value="Ig-like_dom"/>
</dbReference>
<sequence length="424" mass="46875">MNPRFFYLLLSLLLNGFEFHEFGKAHETKSLACVLVEEIGGGSSSIPRTIRQTPVELHLNDPLNLIPVAPITSSPETLHLHVTDPSGKLLSPKLSSCEVTYLLPQEVPLAWVRSLTEEKRSPRALGHPWYSLSVKDDTSGNTVSAVLGPQGEKDDQLTVFLAVYSPSATLYARLGDPLSVPCGIWRGQQSRFAIEWRHRALGDGRVLYAYDGRVDRIEEIFPGYEMNFSTLHSHGNASLLVDKVAVSDHGTFLCTIYLPYIRAQRDMQLEVTALPTVTFLPDPLFARPGQEITLSCEVSHFHPLAISVHILVRLPEDSQLSVLPGVSLSTHTINKDGTFSLTASLSIIASPEHHGARYFCRVRHVSAPEGVTRSNTLQVAGVAGLSLEDGMYLFMVALALYGSLTFLHRKFKLFFGTQESKKDE</sequence>
<evidence type="ECO:0000259" key="2">
    <source>
        <dbReference type="PROSITE" id="PS50835"/>
    </source>
</evidence>
<dbReference type="Gene3D" id="2.60.40.10">
    <property type="entry name" value="Immunoglobulins"/>
    <property type="match status" value="3"/>
</dbReference>
<name>A0A1L8F8B4_XENLA</name>
<feature type="domain" description="Ig-like" evidence="2">
    <location>
        <begin position="275"/>
        <end position="378"/>
    </location>
</feature>
<dbReference type="RefSeq" id="XP_018085614.1">
    <property type="nucleotide sequence ID" value="XM_018230125.2"/>
</dbReference>
<dbReference type="SMART" id="SM00409">
    <property type="entry name" value="IG"/>
    <property type="match status" value="2"/>
</dbReference>
<accession>A0A1L8F8B4</accession>
<dbReference type="InterPro" id="IPR003006">
    <property type="entry name" value="Ig/MHC_CS"/>
</dbReference>
<proteinExistence type="predicted"/>
<dbReference type="InterPro" id="IPR003597">
    <property type="entry name" value="Ig_C1-set"/>
</dbReference>
<dbReference type="OrthoDB" id="8929156at2759"/>
<keyword evidence="3" id="KW-1185">Reference proteome</keyword>
<organism evidence="3 4">
    <name type="scientific">Xenopus laevis</name>
    <name type="common">African clawed frog</name>
    <dbReference type="NCBI Taxonomy" id="8355"/>
    <lineage>
        <taxon>Eukaryota</taxon>
        <taxon>Metazoa</taxon>
        <taxon>Chordata</taxon>
        <taxon>Craniata</taxon>
        <taxon>Vertebrata</taxon>
        <taxon>Euteleostomi</taxon>
        <taxon>Amphibia</taxon>
        <taxon>Batrachia</taxon>
        <taxon>Anura</taxon>
        <taxon>Pipoidea</taxon>
        <taxon>Pipidae</taxon>
        <taxon>Xenopodinae</taxon>
        <taxon>Xenopus</taxon>
        <taxon>Xenopus</taxon>
    </lineage>
</organism>
<protein>
    <submittedName>
        <fullName evidence="4">Tapasin</fullName>
    </submittedName>
</protein>
<dbReference type="STRING" id="8355.A0A1L8F8B4"/>
<dbReference type="KEGG" id="xla:108698548"/>
<dbReference type="PANTHER" id="PTHR23411">
    <property type="entry name" value="TAPASIN"/>
    <property type="match status" value="1"/>
</dbReference>
<dbReference type="PROSITE" id="PS00290">
    <property type="entry name" value="IG_MHC"/>
    <property type="match status" value="1"/>
</dbReference>
<dbReference type="InterPro" id="IPR050380">
    <property type="entry name" value="Immune_Resp_Modulators"/>
</dbReference>
<dbReference type="Pfam" id="PF07686">
    <property type="entry name" value="V-set"/>
    <property type="match status" value="1"/>
</dbReference>
<dbReference type="CTD" id="108698548"/>
<dbReference type="PaxDb" id="8355-A0A1L8F8B4"/>
<dbReference type="AGR" id="Xenbase:XB-GENE-6487530"/>
<dbReference type="SMART" id="SM00407">
    <property type="entry name" value="IGc1"/>
    <property type="match status" value="1"/>
</dbReference>
<dbReference type="InterPro" id="IPR036179">
    <property type="entry name" value="Ig-like_dom_sf"/>
</dbReference>
<dbReference type="AlphaFoldDB" id="A0A1L8F8B4"/>
<reference evidence="4" key="1">
    <citation type="submission" date="2025-08" db="UniProtKB">
        <authorList>
            <consortium name="RefSeq"/>
        </authorList>
    </citation>
    <scope>IDENTIFICATION</scope>
    <source>
        <strain evidence="4">J_2021</strain>
        <tissue evidence="4">Erythrocytes</tissue>
    </source>
</reference>
<dbReference type="InterPro" id="IPR003599">
    <property type="entry name" value="Ig_sub"/>
</dbReference>
<gene>
    <name evidence="4 5" type="primary">tapbp.L</name>
</gene>
<keyword evidence="1" id="KW-0393">Immunoglobulin domain</keyword>
<dbReference type="InterPro" id="IPR013106">
    <property type="entry name" value="Ig_V-set"/>
</dbReference>
<evidence type="ECO:0000313" key="4">
    <source>
        <dbReference type="RefSeq" id="XP_018085614.1"/>
    </source>
</evidence>
<dbReference type="Bgee" id="108698548">
    <property type="expression patterns" value="Expressed in spleen and 14 other cell types or tissues"/>
</dbReference>
<dbReference type="InterPro" id="IPR013783">
    <property type="entry name" value="Ig-like_fold"/>
</dbReference>
<dbReference type="Xenbase" id="XB-GENE-6487530">
    <property type="gene designation" value="tapbp.L"/>
</dbReference>
<dbReference type="PROSITE" id="PS50835">
    <property type="entry name" value="IG_LIKE"/>
    <property type="match status" value="2"/>
</dbReference>